<dbReference type="Proteomes" id="UP001156141">
    <property type="component" value="Unassembled WGS sequence"/>
</dbReference>
<accession>A0ABS9RJJ7</accession>
<gene>
    <name evidence="1" type="ORF">MKW35_10900</name>
</gene>
<evidence type="ECO:0008006" key="3">
    <source>
        <dbReference type="Google" id="ProtNLM"/>
    </source>
</evidence>
<evidence type="ECO:0000313" key="2">
    <source>
        <dbReference type="Proteomes" id="UP001156141"/>
    </source>
</evidence>
<keyword evidence="2" id="KW-1185">Reference proteome</keyword>
<comment type="caution">
    <text evidence="1">The sequence shown here is derived from an EMBL/GenBank/DDBJ whole genome shotgun (WGS) entry which is preliminary data.</text>
</comment>
<evidence type="ECO:0000313" key="1">
    <source>
        <dbReference type="EMBL" id="MCH4553131.1"/>
    </source>
</evidence>
<protein>
    <recommendedName>
        <fullName evidence="3">6-bladed beta-propeller</fullName>
    </recommendedName>
</protein>
<dbReference type="RefSeq" id="WP_240573581.1">
    <property type="nucleotide sequence ID" value="NZ_CP136709.1"/>
</dbReference>
<sequence>MRLKYLFPVLVAVLVFTCDSDKVGMELVQVATPEIMSKAEFRKMVEVTKPCAMEEIGKIYAYKNYIFIGEVDEGIHVIDNSNPVFPKK</sequence>
<reference evidence="1" key="1">
    <citation type="submission" date="2022-02" db="EMBL/GenBank/DDBJ databases">
        <title>Aestuariibaculum sp., a marine bacterium isolated from sediment in Guangxi.</title>
        <authorList>
            <person name="Ying J."/>
        </authorList>
    </citation>
    <scope>NUCLEOTIDE SEQUENCE</scope>
    <source>
        <strain evidence="1">L182</strain>
    </source>
</reference>
<organism evidence="1 2">
    <name type="scientific">Aestuariibaculum lutulentum</name>
    <dbReference type="NCBI Taxonomy" id="2920935"/>
    <lineage>
        <taxon>Bacteria</taxon>
        <taxon>Pseudomonadati</taxon>
        <taxon>Bacteroidota</taxon>
        <taxon>Flavobacteriia</taxon>
        <taxon>Flavobacteriales</taxon>
        <taxon>Flavobacteriaceae</taxon>
    </lineage>
</organism>
<name>A0ABS9RJJ7_9FLAO</name>
<proteinExistence type="predicted"/>
<dbReference type="EMBL" id="JAKVQD010000004">
    <property type="protein sequence ID" value="MCH4553131.1"/>
    <property type="molecule type" value="Genomic_DNA"/>
</dbReference>